<accession>A0A0E9TJV5</accession>
<organism evidence="1">
    <name type="scientific">Anguilla anguilla</name>
    <name type="common">European freshwater eel</name>
    <name type="synonym">Muraena anguilla</name>
    <dbReference type="NCBI Taxonomy" id="7936"/>
    <lineage>
        <taxon>Eukaryota</taxon>
        <taxon>Metazoa</taxon>
        <taxon>Chordata</taxon>
        <taxon>Craniata</taxon>
        <taxon>Vertebrata</taxon>
        <taxon>Euteleostomi</taxon>
        <taxon>Actinopterygii</taxon>
        <taxon>Neopterygii</taxon>
        <taxon>Teleostei</taxon>
        <taxon>Anguilliformes</taxon>
        <taxon>Anguillidae</taxon>
        <taxon>Anguilla</taxon>
    </lineage>
</organism>
<dbReference type="AlphaFoldDB" id="A0A0E9TJV5"/>
<reference evidence="1" key="2">
    <citation type="journal article" date="2015" name="Fish Shellfish Immunol.">
        <title>Early steps in the European eel (Anguilla anguilla)-Vibrio vulnificus interaction in the gills: Role of the RtxA13 toxin.</title>
        <authorList>
            <person name="Callol A."/>
            <person name="Pajuelo D."/>
            <person name="Ebbesson L."/>
            <person name="Teles M."/>
            <person name="MacKenzie S."/>
            <person name="Amaro C."/>
        </authorList>
    </citation>
    <scope>NUCLEOTIDE SEQUENCE</scope>
</reference>
<name>A0A0E9TJV5_ANGAN</name>
<protein>
    <submittedName>
        <fullName evidence="1">Uncharacterized protein</fullName>
    </submittedName>
</protein>
<sequence length="36" mass="4228">MFQIRQSSGFYFYPANWVILLPENTPQDVSLCFSDL</sequence>
<reference evidence="1" key="1">
    <citation type="submission" date="2014-11" db="EMBL/GenBank/DDBJ databases">
        <authorList>
            <person name="Amaro Gonzalez C."/>
        </authorList>
    </citation>
    <scope>NUCLEOTIDE SEQUENCE</scope>
</reference>
<proteinExistence type="predicted"/>
<evidence type="ECO:0000313" key="1">
    <source>
        <dbReference type="EMBL" id="JAH53727.1"/>
    </source>
</evidence>
<dbReference type="EMBL" id="GBXM01054850">
    <property type="protein sequence ID" value="JAH53727.1"/>
    <property type="molecule type" value="Transcribed_RNA"/>
</dbReference>